<dbReference type="CDD" id="cd06554">
    <property type="entry name" value="ASCH_ASC-1_like"/>
    <property type="match status" value="1"/>
</dbReference>
<dbReference type="PANTHER" id="PTHR12963">
    <property type="entry name" value="THYROID RECEPTOR INTERACTING PROTEIN RELATED"/>
    <property type="match status" value="1"/>
</dbReference>
<dbReference type="InterPro" id="IPR009349">
    <property type="entry name" value="TRIP4/RQT4_C2HC5_Znf"/>
</dbReference>
<dbReference type="RefSeq" id="XP_013385113.1">
    <property type="nucleotide sequence ID" value="XM_013529659.1"/>
</dbReference>
<evidence type="ECO:0000259" key="2">
    <source>
        <dbReference type="SMART" id="SM01022"/>
    </source>
</evidence>
<dbReference type="OrthoDB" id="338816at2759"/>
<dbReference type="AlphaFoldDB" id="A0A1S3HGA7"/>
<feature type="compositionally biased region" description="Basic and acidic residues" evidence="1">
    <location>
        <begin position="81"/>
        <end position="93"/>
    </location>
</feature>
<feature type="region of interest" description="Disordered" evidence="1">
    <location>
        <begin position="81"/>
        <end position="128"/>
    </location>
</feature>
<feature type="domain" description="ASCH" evidence="2">
    <location>
        <begin position="411"/>
        <end position="522"/>
    </location>
</feature>
<dbReference type="InterPro" id="IPR056993">
    <property type="entry name" value="TRIP4_3rd_dom"/>
</dbReference>
<protein>
    <submittedName>
        <fullName evidence="4">Activating signal cointegrator 1-like isoform X1</fullName>
    </submittedName>
</protein>
<dbReference type="PANTHER" id="PTHR12963:SF4">
    <property type="entry name" value="ACTIVATING SIGNAL COINTEGRATOR 1"/>
    <property type="match status" value="1"/>
</dbReference>
<dbReference type="Pfam" id="PF04266">
    <property type="entry name" value="ASCH"/>
    <property type="match status" value="1"/>
</dbReference>
<dbReference type="FunCoup" id="A0A1S3HGA7">
    <property type="interactions" value="1341"/>
</dbReference>
<dbReference type="GO" id="GO:0180022">
    <property type="term" value="C:RQC-trigger complex"/>
    <property type="evidence" value="ECO:0007669"/>
    <property type="project" value="InterPro"/>
</dbReference>
<dbReference type="InterPro" id="IPR056994">
    <property type="entry name" value="TRI4_N"/>
</dbReference>
<dbReference type="InterPro" id="IPR015947">
    <property type="entry name" value="PUA-like_sf"/>
</dbReference>
<dbReference type="Pfam" id="PF06221">
    <property type="entry name" value="zf-C2HC5"/>
    <property type="match status" value="1"/>
</dbReference>
<dbReference type="Pfam" id="PF23134">
    <property type="entry name" value="TRIP4_3rd"/>
    <property type="match status" value="1"/>
</dbReference>
<feature type="compositionally biased region" description="Basic and acidic residues" evidence="1">
    <location>
        <begin position="101"/>
        <end position="115"/>
    </location>
</feature>
<dbReference type="InterPro" id="IPR007374">
    <property type="entry name" value="ASCH_domain"/>
</dbReference>
<keyword evidence="3" id="KW-1185">Reference proteome</keyword>
<proteinExistence type="predicted"/>
<sequence length="555" mass="63339">MSAPIVHWICRELSQLLGFEATEDIARYILAIENARDLEEYMLELLDGTDPKNRKFINELLKKSHPSVQVPDNVQVYKKNSSENDFHQAPEKSKSKKKNRDKQIVDQPKDLKPESVENSAKYSDGTAGKNKQKFVPLYSQEGQDRMTVKISGRHVCECQAAKHKLINNCVHCGRVVCDQEGSGPCLFCGHLVCTKEEEEILSRGSKKSEKLRQFLLRDQSDASDGSKEIFRHTQPNAKSKFDAALQHKAKLLEYDRTSAKRTQVIDDQSDYYSVDTQWLSKDEKKKLAKREEEIRQLRHGSRLDRKITFDFAGRRVLDAEMDNTVTGREDAVVQEIYYGAKPKQPLHKQPLNQSSLINPHIGQVAPKFVATEVPDRVPASSDITNKPVDKRSGVRLQDRELQEMSDEGMCLSMHQPWASLLVQGIKMHEGRSWYSPHRGRLWIAATSKSPEPEVIATLEQEYRLQYQNCTLNFPKMYPTGCLLGCVDVQDVLPQDQYREKFPDGESSSPYVFICESPQELVLKFPIKGKHKIYKLEANIHQAAKKGLKQVATITK</sequence>
<evidence type="ECO:0000256" key="1">
    <source>
        <dbReference type="SAM" id="MobiDB-lite"/>
    </source>
</evidence>
<dbReference type="SUPFAM" id="SSF88697">
    <property type="entry name" value="PUA domain-like"/>
    <property type="match status" value="1"/>
</dbReference>
<dbReference type="Gene3D" id="2.30.130.30">
    <property type="entry name" value="Hypothetical protein"/>
    <property type="match status" value="1"/>
</dbReference>
<dbReference type="InParanoid" id="A0A1S3HGA7"/>
<dbReference type="InterPro" id="IPR039128">
    <property type="entry name" value="TRIP4-like"/>
</dbReference>
<dbReference type="Proteomes" id="UP000085678">
    <property type="component" value="Unplaced"/>
</dbReference>
<evidence type="ECO:0000313" key="3">
    <source>
        <dbReference type="Proteomes" id="UP000085678"/>
    </source>
</evidence>
<accession>A0A1S3HGA7</accession>
<dbReference type="KEGG" id="lak:106155053"/>
<dbReference type="SMART" id="SM01022">
    <property type="entry name" value="ASCH"/>
    <property type="match status" value="1"/>
</dbReference>
<dbReference type="GeneID" id="106155053"/>
<dbReference type="GO" id="GO:0008270">
    <property type="term" value="F:zinc ion binding"/>
    <property type="evidence" value="ECO:0007669"/>
    <property type="project" value="InterPro"/>
</dbReference>
<name>A0A1S3HGA7_LINAN</name>
<organism evidence="3 4">
    <name type="scientific">Lingula anatina</name>
    <name type="common">Brachiopod</name>
    <name type="synonym">Lingula unguis</name>
    <dbReference type="NCBI Taxonomy" id="7574"/>
    <lineage>
        <taxon>Eukaryota</taxon>
        <taxon>Metazoa</taxon>
        <taxon>Spiralia</taxon>
        <taxon>Lophotrochozoa</taxon>
        <taxon>Brachiopoda</taxon>
        <taxon>Linguliformea</taxon>
        <taxon>Lingulata</taxon>
        <taxon>Lingulida</taxon>
        <taxon>Linguloidea</taxon>
        <taxon>Lingulidae</taxon>
        <taxon>Lingula</taxon>
    </lineage>
</organism>
<gene>
    <name evidence="4" type="primary">LOC106155053</name>
</gene>
<dbReference type="GO" id="GO:0005634">
    <property type="term" value="C:nucleus"/>
    <property type="evidence" value="ECO:0007669"/>
    <property type="project" value="InterPro"/>
</dbReference>
<dbReference type="GO" id="GO:0072344">
    <property type="term" value="P:rescue of stalled ribosome"/>
    <property type="evidence" value="ECO:0007669"/>
    <property type="project" value="InterPro"/>
</dbReference>
<evidence type="ECO:0000313" key="4">
    <source>
        <dbReference type="RefSeq" id="XP_013385113.1"/>
    </source>
</evidence>
<dbReference type="STRING" id="7574.A0A1S3HGA7"/>
<reference evidence="4" key="1">
    <citation type="submission" date="2025-08" db="UniProtKB">
        <authorList>
            <consortium name="RefSeq"/>
        </authorList>
    </citation>
    <scope>IDENTIFICATION</scope>
    <source>
        <tissue evidence="4">Gonads</tissue>
    </source>
</reference>
<dbReference type="Pfam" id="PF23135">
    <property type="entry name" value="TRI4_N"/>
    <property type="match status" value="1"/>
</dbReference>
<dbReference type="FunFam" id="2.30.130.30:FF:000002">
    <property type="entry name" value="Activating signal cointegrator 1"/>
    <property type="match status" value="1"/>
</dbReference>